<evidence type="ECO:0000256" key="2">
    <source>
        <dbReference type="SAM" id="SignalP"/>
    </source>
</evidence>
<dbReference type="Proteomes" id="UP000293137">
    <property type="component" value="Unassembled WGS sequence"/>
</dbReference>
<dbReference type="InterPro" id="IPR038477">
    <property type="entry name" value="ASST_N_sf"/>
</dbReference>
<reference evidence="4 5" key="1">
    <citation type="journal article" date="2018" name="Sci. Rep.">
        <title>Genomic diversity and distribution of Bifidobacterium longum subsp. longum across the human lifespan.</title>
        <authorList>
            <person name="Odamaki T."/>
            <person name="Bottacini F."/>
            <person name="Kato K."/>
            <person name="Mitsuyama E."/>
            <person name="Yoshida K."/>
            <person name="Horigome A."/>
            <person name="Xiao J.Z."/>
            <person name="van Sinderen D."/>
        </authorList>
    </citation>
    <scope>NUCLEOTIDE SEQUENCE [LARGE SCALE GENOMIC DNA]</scope>
    <source>
        <strain evidence="4 5">MCC10118</strain>
    </source>
</reference>
<evidence type="ECO:0000256" key="1">
    <source>
        <dbReference type="SAM" id="MobiDB-lite"/>
    </source>
</evidence>
<dbReference type="InterPro" id="IPR035391">
    <property type="entry name" value="Arylsulfotran_N"/>
</dbReference>
<feature type="region of interest" description="Disordered" evidence="1">
    <location>
        <begin position="194"/>
        <end position="227"/>
    </location>
</feature>
<gene>
    <name evidence="4" type="ORF">MCC10118_1367</name>
</gene>
<name>A0AB74HGA5_BIFLL</name>
<dbReference type="Pfam" id="PF17425">
    <property type="entry name" value="Arylsulfotran_N"/>
    <property type="match status" value="2"/>
</dbReference>
<evidence type="ECO:0000313" key="4">
    <source>
        <dbReference type="EMBL" id="TCF69045.1"/>
    </source>
</evidence>
<dbReference type="Gene3D" id="2.60.40.3100">
    <property type="entry name" value="Arylsulphate sulphotransferase monomer, N-terminal domain"/>
    <property type="match status" value="1"/>
</dbReference>
<evidence type="ECO:0000313" key="5">
    <source>
        <dbReference type="Proteomes" id="UP000293137"/>
    </source>
</evidence>
<evidence type="ECO:0000259" key="3">
    <source>
        <dbReference type="Pfam" id="PF17425"/>
    </source>
</evidence>
<feature type="domain" description="Arylsulfotransferase N-terminal" evidence="3">
    <location>
        <begin position="81"/>
        <end position="113"/>
    </location>
</feature>
<sequence>MSTAVRSRVFKISAAAVTAAIAIGLCLFSQDDVSASIKERRVERLNAQIENVYTDEYQQMMDTEIADERDAKERTVDSIYTKVNPYGTNTTSMYVYFTTDQASTVSYTVSAEGYPDYTANAITSDEAAAAYREAAAGDADGSGNVGGTSTASQMTTVSSNDIASTEHEFLVLGLIPKVKNTITLTITDTDGNATTRTIEQTGPKLLGEEEVGSNRPSPPTNPRSPRSAMACTRFSAMIPTSRISCTTMTRTV</sequence>
<proteinExistence type="predicted"/>
<feature type="signal peptide" evidence="2">
    <location>
        <begin position="1"/>
        <end position="22"/>
    </location>
</feature>
<protein>
    <submittedName>
        <fullName evidence="4">Arylsulfate sulfotransferase</fullName>
    </submittedName>
</protein>
<comment type="caution">
    <text evidence="4">The sequence shown here is derived from an EMBL/GenBank/DDBJ whole genome shotgun (WGS) entry which is preliminary data.</text>
</comment>
<dbReference type="EMBL" id="SHTH01000013">
    <property type="protein sequence ID" value="TCF69045.1"/>
    <property type="molecule type" value="Genomic_DNA"/>
</dbReference>
<keyword evidence="2" id="KW-0732">Signal</keyword>
<dbReference type="AlphaFoldDB" id="A0AB74HGA5"/>
<feature type="chain" id="PRO_5044501015" evidence="2">
    <location>
        <begin position="23"/>
        <end position="252"/>
    </location>
</feature>
<feature type="domain" description="Arylsulfotransferase N-terminal" evidence="3">
    <location>
        <begin position="161"/>
        <end position="199"/>
    </location>
</feature>
<accession>A0AB74HGA5</accession>
<organism evidence="4 5">
    <name type="scientific">Bifidobacterium longum subsp. longum</name>
    <dbReference type="NCBI Taxonomy" id="1679"/>
    <lineage>
        <taxon>Bacteria</taxon>
        <taxon>Bacillati</taxon>
        <taxon>Actinomycetota</taxon>
        <taxon>Actinomycetes</taxon>
        <taxon>Bifidobacteriales</taxon>
        <taxon>Bifidobacteriaceae</taxon>
        <taxon>Bifidobacterium</taxon>
    </lineage>
</organism>